<sequence>MNIDPKPINQENVKGLKEAIEVRNEAEKELVSAVTEAFHNNLDKLQQLTHEYGNYLYNLEGDKLIDNDDPSRIKLLSQYNTALYIDLSNLKFILKGPNQKMVYPKQSILTNLLSNDNIFELVIKSSDPNNLYEASIKKNVEIASAANLQIKKINF</sequence>
<dbReference type="Proteomes" id="UP000003853">
    <property type="component" value="Unassembled WGS sequence"/>
</dbReference>
<evidence type="ECO:0000313" key="1">
    <source>
        <dbReference type="EMBL" id="EDX42521.1"/>
    </source>
</evidence>
<dbReference type="AlphaFoldDB" id="B3XMH0"/>
<reference evidence="2" key="1">
    <citation type="submission" date="2008-06" db="EMBL/GenBank/DDBJ databases">
        <title>Permanent draft sequence of Lactobacillus reuteri 100-23.</title>
        <authorList>
            <consortium name="US DOE Joint Genome Institute"/>
            <person name="Copeland A."/>
            <person name="Lucas S."/>
            <person name="Lapidus A."/>
            <person name="Barry K."/>
            <person name="Detter J.C."/>
            <person name="Glavina del Rio T."/>
            <person name="Hammon N."/>
            <person name="Israni S."/>
            <person name="Dalin E."/>
            <person name="Tice H."/>
            <person name="Pitluck S."/>
            <person name="Sun H."/>
            <person name="Schmutz J."/>
            <person name="Larimer F."/>
            <person name="Land M."/>
            <person name="Hauser L."/>
            <person name="Walter J."/>
            <person name="Heng N.C.K."/>
            <person name="Tannock G.W."/>
            <person name="Richardson P."/>
        </authorList>
    </citation>
    <scope>NUCLEOTIDE SEQUENCE [LARGE SCALE GENOMIC DNA]</scope>
    <source>
        <strain evidence="2">DSM 17509 / CIP 109821 / 100-23</strain>
    </source>
</reference>
<name>B3XMH0_LIMR1</name>
<accession>B3XMH0</accession>
<gene>
    <name evidence="1" type="ORF">Lreu23DRAFT_4037</name>
</gene>
<proteinExistence type="predicted"/>
<organism evidence="1 2">
    <name type="scientific">Limosilactobacillus reuteri subsp. rodentium (strain DSM 17509 / CIP 109821 / 100-23)</name>
    <name type="common">Lactobacillus reuteri</name>
    <dbReference type="NCBI Taxonomy" id="349123"/>
    <lineage>
        <taxon>Bacteria</taxon>
        <taxon>Bacillati</taxon>
        <taxon>Bacillota</taxon>
        <taxon>Bacilli</taxon>
        <taxon>Lactobacillales</taxon>
        <taxon>Lactobacillaceae</taxon>
        <taxon>Limosilactobacillus</taxon>
    </lineage>
</organism>
<evidence type="ECO:0000313" key="2">
    <source>
        <dbReference type="Proteomes" id="UP000003853"/>
    </source>
</evidence>
<dbReference type="EMBL" id="AAPZ02000001">
    <property type="protein sequence ID" value="EDX42521.1"/>
    <property type="molecule type" value="Genomic_DNA"/>
</dbReference>
<dbReference type="RefSeq" id="WP_003663995.1">
    <property type="nucleotide sequence ID" value="NZ_AAPZ02000001.1"/>
</dbReference>
<protein>
    <submittedName>
        <fullName evidence="1">Uncharacterized protein</fullName>
    </submittedName>
</protein>
<comment type="caution">
    <text evidence="1">The sequence shown here is derived from an EMBL/GenBank/DDBJ whole genome shotgun (WGS) entry which is preliminary data.</text>
</comment>
<dbReference type="PATRIC" id="fig|349123.13.peg.1044"/>